<protein>
    <recommendedName>
        <fullName evidence="3">Methyltransferase domain-containing protein</fullName>
    </recommendedName>
</protein>
<dbReference type="SUPFAM" id="SSF53335">
    <property type="entry name" value="S-adenosyl-L-methionine-dependent methyltransferases"/>
    <property type="match status" value="1"/>
</dbReference>
<dbReference type="VEuPathDB" id="FungiDB:AeMF1_020437"/>
<name>A0A6G0W3Y3_9STRA</name>
<evidence type="ECO:0000313" key="2">
    <source>
        <dbReference type="Proteomes" id="UP000481153"/>
    </source>
</evidence>
<dbReference type="Proteomes" id="UP000481153">
    <property type="component" value="Unassembled WGS sequence"/>
</dbReference>
<evidence type="ECO:0008006" key="3">
    <source>
        <dbReference type="Google" id="ProtNLM"/>
    </source>
</evidence>
<proteinExistence type="predicted"/>
<dbReference type="PANTHER" id="PTHR35866:SF1">
    <property type="entry name" value="YKGJ FAMILY CYSTEINE CLUSTER PROTEIN"/>
    <property type="match status" value="1"/>
</dbReference>
<gene>
    <name evidence="1" type="ORF">Ae201684_018929</name>
</gene>
<dbReference type="InterPro" id="IPR005358">
    <property type="entry name" value="Puta_zinc/iron-chelating_dom"/>
</dbReference>
<dbReference type="Gene3D" id="3.40.50.150">
    <property type="entry name" value="Vaccinia Virus protein VP39"/>
    <property type="match status" value="1"/>
</dbReference>
<dbReference type="EMBL" id="VJMJ01000367">
    <property type="protein sequence ID" value="KAF0721751.1"/>
    <property type="molecule type" value="Genomic_DNA"/>
</dbReference>
<reference evidence="1 2" key="1">
    <citation type="submission" date="2019-07" db="EMBL/GenBank/DDBJ databases">
        <title>Genomics analysis of Aphanomyces spp. identifies a new class of oomycete effector associated with host adaptation.</title>
        <authorList>
            <person name="Gaulin E."/>
        </authorList>
    </citation>
    <scope>NUCLEOTIDE SEQUENCE [LARGE SCALE GENOMIC DNA]</scope>
    <source>
        <strain evidence="1 2">ATCC 201684</strain>
    </source>
</reference>
<dbReference type="AlphaFoldDB" id="A0A6G0W3Y3"/>
<evidence type="ECO:0000313" key="1">
    <source>
        <dbReference type="EMBL" id="KAF0721751.1"/>
    </source>
</evidence>
<comment type="caution">
    <text evidence="1">The sequence shown here is derived from an EMBL/GenBank/DDBJ whole genome shotgun (WGS) entry which is preliminary data.</text>
</comment>
<dbReference type="InterPro" id="IPR029063">
    <property type="entry name" value="SAM-dependent_MTases_sf"/>
</dbReference>
<keyword evidence="2" id="KW-1185">Reference proteome</keyword>
<dbReference type="Pfam" id="PF03692">
    <property type="entry name" value="CxxCxxCC"/>
    <property type="match status" value="1"/>
</dbReference>
<dbReference type="PANTHER" id="PTHR35866">
    <property type="entry name" value="PUTATIVE-RELATED"/>
    <property type="match status" value="1"/>
</dbReference>
<sequence>MRSFKVAFRCTGCGKCCTGKGGKVRVNAREVAAIADYLAISTEDCRRKYVGPVEFDGMDTLRQSADDSQCIFLDGKKCTIYPVRPTQCQTYPFWPQHLISKYDWSLVAKECEGVELNPREDGTDLVSNDKILHETVIHEVHQAGEELTYDEIASLVTELDRDLLEGFQDEVAAKYRREVVHTDDTVTVLDSFLDGATPTRSLHFVDRLDLVQSEVYLTSDHQIDHSRLALDVHRGLCRAFEFLQPSSPWNVAMIGAGAGVLPSFWRHNIPHPLTIHAIDPCQAVLDAGVRFFDLASTDGHVVVHHEMGESFLDRQPPGQLDLVVIDVEDGTQHGIGGSQTILLKAPPASMTSIDLFTKIHHLLKSSGGVVALNVIHTDSSDQHDALLAVSNQLKQAFDQVWMAPLPKNAVVLGIRGHNPPSPSTFSSSRAFQQAVSEIKLYQI</sequence>
<organism evidence="1 2">
    <name type="scientific">Aphanomyces euteiches</name>
    <dbReference type="NCBI Taxonomy" id="100861"/>
    <lineage>
        <taxon>Eukaryota</taxon>
        <taxon>Sar</taxon>
        <taxon>Stramenopiles</taxon>
        <taxon>Oomycota</taxon>
        <taxon>Saprolegniomycetes</taxon>
        <taxon>Saprolegniales</taxon>
        <taxon>Verrucalvaceae</taxon>
        <taxon>Aphanomyces</taxon>
    </lineage>
</organism>
<accession>A0A6G0W3Y3</accession>